<name>A0ABS2MNJ1_9FIRM</name>
<reference evidence="2 3" key="1">
    <citation type="submission" date="2021-01" db="EMBL/GenBank/DDBJ databases">
        <title>Genomic Encyclopedia of Type Strains, Phase IV (KMG-IV): sequencing the most valuable type-strain genomes for metagenomic binning, comparative biology and taxonomic classification.</title>
        <authorList>
            <person name="Goeker M."/>
        </authorList>
    </citation>
    <scope>NUCLEOTIDE SEQUENCE [LARGE SCALE GENOMIC DNA]</scope>
    <source>
        <strain evidence="2 3">DSM 24436</strain>
    </source>
</reference>
<dbReference type="Pfam" id="PF01882">
    <property type="entry name" value="DUF58"/>
    <property type="match status" value="1"/>
</dbReference>
<dbReference type="EMBL" id="JAFBDT010000002">
    <property type="protein sequence ID" value="MBM7560960.1"/>
    <property type="molecule type" value="Genomic_DNA"/>
</dbReference>
<dbReference type="InterPro" id="IPR002881">
    <property type="entry name" value="DUF58"/>
</dbReference>
<evidence type="ECO:0000313" key="2">
    <source>
        <dbReference type="EMBL" id="MBM7560960.1"/>
    </source>
</evidence>
<dbReference type="RefSeq" id="WP_204661828.1">
    <property type="nucleotide sequence ID" value="NZ_JAFBDT010000002.1"/>
</dbReference>
<organism evidence="2 3">
    <name type="scientific">Fusibacter tunisiensis</name>
    <dbReference type="NCBI Taxonomy" id="1008308"/>
    <lineage>
        <taxon>Bacteria</taxon>
        <taxon>Bacillati</taxon>
        <taxon>Bacillota</taxon>
        <taxon>Clostridia</taxon>
        <taxon>Eubacteriales</taxon>
        <taxon>Eubacteriales Family XII. Incertae Sedis</taxon>
        <taxon>Fusibacter</taxon>
    </lineage>
</organism>
<accession>A0ABS2MNJ1</accession>
<gene>
    <name evidence="2" type="ORF">JOC49_000474</name>
</gene>
<comment type="caution">
    <text evidence="2">The sequence shown here is derived from an EMBL/GenBank/DDBJ whole genome shotgun (WGS) entry which is preliminary data.</text>
</comment>
<evidence type="ECO:0000313" key="3">
    <source>
        <dbReference type="Proteomes" id="UP000767854"/>
    </source>
</evidence>
<sequence>MTKLYKLAFHILLSGVSVIAILSGAKTIYYFALVLITVRVGAYLMVKHHQKNIFVLYYTSEKNIETGDRLEVEYKVSNTSMIPIAHSLIEFKLDNKMNVTGKLKEMAFFGSQAQVNFTKHILCKRRGYYKVGQVSVSVFDPLLLEQRSVFFDKEIDVVVHPRVVSINGTAFHPKDLYGTLKSNRKTLEDRTNLVNIRPYTQGDQMKNIHWKLSAKKDTLLTKEFEQTVSSKLVLLVDGSVGHFENGYSYDQEELLVSFAASLVKAILDEGMQIRMVLNDGEQTQVETASKNDFSKVLESLTQFQSVSEVPFDVFTSQFKLPTSEDENLVMLTPFVTPQLRAQIDRPGATTMVFTFSGNTAPMRYIKAQYIDQILGVTAYES</sequence>
<proteinExistence type="predicted"/>
<evidence type="ECO:0000259" key="1">
    <source>
        <dbReference type="Pfam" id="PF01882"/>
    </source>
</evidence>
<keyword evidence="3" id="KW-1185">Reference proteome</keyword>
<feature type="domain" description="DUF58" evidence="1">
    <location>
        <begin position="196"/>
        <end position="301"/>
    </location>
</feature>
<dbReference type="PANTHER" id="PTHR34351">
    <property type="entry name" value="SLR1927 PROTEIN-RELATED"/>
    <property type="match status" value="1"/>
</dbReference>
<dbReference type="Proteomes" id="UP000767854">
    <property type="component" value="Unassembled WGS sequence"/>
</dbReference>
<dbReference type="PANTHER" id="PTHR34351:SF2">
    <property type="entry name" value="DUF58 DOMAIN-CONTAINING PROTEIN"/>
    <property type="match status" value="1"/>
</dbReference>
<protein>
    <submittedName>
        <fullName evidence="2">Uncharacterized protein (DUF58 family)</fullName>
    </submittedName>
</protein>